<keyword evidence="3" id="KW-1185">Reference proteome</keyword>
<name>A0A9P6LED3_9AGAM</name>
<feature type="region of interest" description="Disordered" evidence="1">
    <location>
        <begin position="14"/>
        <end position="51"/>
    </location>
</feature>
<protein>
    <submittedName>
        <fullName evidence="2">Uncharacterized protein</fullName>
    </submittedName>
</protein>
<feature type="region of interest" description="Disordered" evidence="1">
    <location>
        <begin position="160"/>
        <end position="189"/>
    </location>
</feature>
<reference evidence="2" key="1">
    <citation type="journal article" date="2020" name="Nat. Commun.">
        <title>Large-scale genome sequencing of mycorrhizal fungi provides insights into the early evolution of symbiotic traits.</title>
        <authorList>
            <person name="Miyauchi S."/>
            <person name="Kiss E."/>
            <person name="Kuo A."/>
            <person name="Drula E."/>
            <person name="Kohler A."/>
            <person name="Sanchez-Garcia M."/>
            <person name="Morin E."/>
            <person name="Andreopoulos B."/>
            <person name="Barry K.W."/>
            <person name="Bonito G."/>
            <person name="Buee M."/>
            <person name="Carver A."/>
            <person name="Chen C."/>
            <person name="Cichocki N."/>
            <person name="Clum A."/>
            <person name="Culley D."/>
            <person name="Crous P.W."/>
            <person name="Fauchery L."/>
            <person name="Girlanda M."/>
            <person name="Hayes R.D."/>
            <person name="Keri Z."/>
            <person name="LaButti K."/>
            <person name="Lipzen A."/>
            <person name="Lombard V."/>
            <person name="Magnuson J."/>
            <person name="Maillard F."/>
            <person name="Murat C."/>
            <person name="Nolan M."/>
            <person name="Ohm R.A."/>
            <person name="Pangilinan J."/>
            <person name="Pereira M.F."/>
            <person name="Perotto S."/>
            <person name="Peter M."/>
            <person name="Pfister S."/>
            <person name="Riley R."/>
            <person name="Sitrit Y."/>
            <person name="Stielow J.B."/>
            <person name="Szollosi G."/>
            <person name="Zifcakova L."/>
            <person name="Stursova M."/>
            <person name="Spatafora J.W."/>
            <person name="Tedersoo L."/>
            <person name="Vaario L.M."/>
            <person name="Yamada A."/>
            <person name="Yan M."/>
            <person name="Wang P."/>
            <person name="Xu J."/>
            <person name="Bruns T."/>
            <person name="Baldrian P."/>
            <person name="Vilgalys R."/>
            <person name="Dunand C."/>
            <person name="Henrissat B."/>
            <person name="Grigoriev I.V."/>
            <person name="Hibbett D."/>
            <person name="Nagy L.G."/>
            <person name="Martin F.M."/>
        </authorList>
    </citation>
    <scope>NUCLEOTIDE SEQUENCE</scope>
    <source>
        <strain evidence="2">UH-Tt-Lm1</strain>
    </source>
</reference>
<dbReference type="AlphaFoldDB" id="A0A9P6LED3"/>
<dbReference type="EMBL" id="WIUZ02000001">
    <property type="protein sequence ID" value="KAF9793503.1"/>
    <property type="molecule type" value="Genomic_DNA"/>
</dbReference>
<evidence type="ECO:0000313" key="3">
    <source>
        <dbReference type="Proteomes" id="UP000736335"/>
    </source>
</evidence>
<feature type="compositionally biased region" description="Basic and acidic residues" evidence="1">
    <location>
        <begin position="160"/>
        <end position="171"/>
    </location>
</feature>
<dbReference type="Proteomes" id="UP000736335">
    <property type="component" value="Unassembled WGS sequence"/>
</dbReference>
<evidence type="ECO:0000256" key="1">
    <source>
        <dbReference type="SAM" id="MobiDB-lite"/>
    </source>
</evidence>
<sequence>MFGGDQPKVEVCRYGQTVPGSFQPREKNKTTNAGGAKESWPTHSSPLRQRRGESRLRCGCGKRLIAWAASADHFAWHSIESATWHCSKSRGKSAIDTNSWKFYNMATTSEEMAIQIGGQHKQTWMKHSPKRQHTGTREGASARQTKLLNKWEYDIRGGREVDSQHPRDRWKWGARSPSHPRSSTEAIGPERFRAPHPHAYIETASCTDTNPGIWLVVTHPYVMSGREIREFIQVAGNERGQ</sequence>
<organism evidence="2 3">
    <name type="scientific">Thelephora terrestris</name>
    <dbReference type="NCBI Taxonomy" id="56493"/>
    <lineage>
        <taxon>Eukaryota</taxon>
        <taxon>Fungi</taxon>
        <taxon>Dikarya</taxon>
        <taxon>Basidiomycota</taxon>
        <taxon>Agaricomycotina</taxon>
        <taxon>Agaricomycetes</taxon>
        <taxon>Thelephorales</taxon>
        <taxon>Thelephoraceae</taxon>
        <taxon>Thelephora</taxon>
    </lineage>
</organism>
<reference evidence="2" key="2">
    <citation type="submission" date="2020-11" db="EMBL/GenBank/DDBJ databases">
        <authorList>
            <consortium name="DOE Joint Genome Institute"/>
            <person name="Kuo A."/>
            <person name="Miyauchi S."/>
            <person name="Kiss E."/>
            <person name="Drula E."/>
            <person name="Kohler A."/>
            <person name="Sanchez-Garcia M."/>
            <person name="Andreopoulos B."/>
            <person name="Barry K.W."/>
            <person name="Bonito G."/>
            <person name="Buee M."/>
            <person name="Carver A."/>
            <person name="Chen C."/>
            <person name="Cichocki N."/>
            <person name="Clum A."/>
            <person name="Culley D."/>
            <person name="Crous P.W."/>
            <person name="Fauchery L."/>
            <person name="Girlanda M."/>
            <person name="Hayes R."/>
            <person name="Keri Z."/>
            <person name="Labutti K."/>
            <person name="Lipzen A."/>
            <person name="Lombard V."/>
            <person name="Magnuson J."/>
            <person name="Maillard F."/>
            <person name="Morin E."/>
            <person name="Murat C."/>
            <person name="Nolan M."/>
            <person name="Ohm R."/>
            <person name="Pangilinan J."/>
            <person name="Pereira M."/>
            <person name="Perotto S."/>
            <person name="Peter M."/>
            <person name="Riley R."/>
            <person name="Sitrit Y."/>
            <person name="Stielow B."/>
            <person name="Szollosi G."/>
            <person name="Zifcakova L."/>
            <person name="Stursova M."/>
            <person name="Spatafora J.W."/>
            <person name="Tedersoo L."/>
            <person name="Vaario L.-M."/>
            <person name="Yamada A."/>
            <person name="Yan M."/>
            <person name="Wang P."/>
            <person name="Xu J."/>
            <person name="Bruns T."/>
            <person name="Baldrian P."/>
            <person name="Vilgalys R."/>
            <person name="Henrissat B."/>
            <person name="Grigoriev I.V."/>
            <person name="Hibbett D."/>
            <person name="Nagy L.G."/>
            <person name="Martin F.M."/>
        </authorList>
    </citation>
    <scope>NUCLEOTIDE SEQUENCE</scope>
    <source>
        <strain evidence="2">UH-Tt-Lm1</strain>
    </source>
</reference>
<comment type="caution">
    <text evidence="2">The sequence shown here is derived from an EMBL/GenBank/DDBJ whole genome shotgun (WGS) entry which is preliminary data.</text>
</comment>
<evidence type="ECO:0000313" key="2">
    <source>
        <dbReference type="EMBL" id="KAF9793503.1"/>
    </source>
</evidence>
<accession>A0A9P6LED3</accession>
<gene>
    <name evidence="2" type="ORF">BJ322DRAFT_1016987</name>
</gene>
<proteinExistence type="predicted"/>